<dbReference type="PANTHER" id="PTHR15726:SF7">
    <property type="entry name" value="NUCLEAR FALLOUT, ISOFORM J"/>
    <property type="match status" value="1"/>
</dbReference>
<comment type="caution">
    <text evidence="11">The sequence shown here is derived from an EMBL/GenBank/DDBJ whole genome shotgun (WGS) entry which is preliminary data.</text>
</comment>
<feature type="compositionally biased region" description="Low complexity" evidence="9">
    <location>
        <begin position="422"/>
        <end position="431"/>
    </location>
</feature>
<dbReference type="Gene3D" id="1.20.5.2440">
    <property type="match status" value="1"/>
</dbReference>
<dbReference type="InterPro" id="IPR051977">
    <property type="entry name" value="Rab11-interacting_regulator"/>
</dbReference>
<protein>
    <recommendedName>
        <fullName evidence="10">FIP-RBD domain-containing protein</fullName>
    </recommendedName>
</protein>
<keyword evidence="12" id="KW-1185">Reference proteome</keyword>
<name>A0ABD2IAD4_HETSC</name>
<feature type="compositionally biased region" description="Basic and acidic residues" evidence="9">
    <location>
        <begin position="404"/>
        <end position="420"/>
    </location>
</feature>
<organism evidence="11 12">
    <name type="scientific">Heterodera schachtii</name>
    <name type="common">Sugarbeet cyst nematode worm</name>
    <name type="synonym">Tylenchus schachtii</name>
    <dbReference type="NCBI Taxonomy" id="97005"/>
    <lineage>
        <taxon>Eukaryota</taxon>
        <taxon>Metazoa</taxon>
        <taxon>Ecdysozoa</taxon>
        <taxon>Nematoda</taxon>
        <taxon>Chromadorea</taxon>
        <taxon>Rhabditida</taxon>
        <taxon>Tylenchina</taxon>
        <taxon>Tylenchomorpha</taxon>
        <taxon>Tylenchoidea</taxon>
        <taxon>Heteroderidae</taxon>
        <taxon>Heteroderinae</taxon>
        <taxon>Heterodera</taxon>
    </lineage>
</organism>
<evidence type="ECO:0000256" key="3">
    <source>
        <dbReference type="ARBA" id="ARBA00004654"/>
    </source>
</evidence>
<evidence type="ECO:0000256" key="7">
    <source>
        <dbReference type="ARBA" id="ARBA00023136"/>
    </source>
</evidence>
<feature type="compositionally biased region" description="Basic and acidic residues" evidence="9">
    <location>
        <begin position="497"/>
        <end position="509"/>
    </location>
</feature>
<feature type="compositionally biased region" description="Polar residues" evidence="9">
    <location>
        <begin position="511"/>
        <end position="532"/>
    </location>
</feature>
<dbReference type="InterPro" id="IPR019018">
    <property type="entry name" value="Rab-bd_FIP-RBD"/>
</dbReference>
<dbReference type="InterPro" id="IPR037245">
    <property type="entry name" value="FIP-RBD_C_sf"/>
</dbReference>
<accession>A0ABD2IAD4</accession>
<keyword evidence="4" id="KW-0813">Transport</keyword>
<dbReference type="EMBL" id="JBICCN010000327">
    <property type="protein sequence ID" value="KAL3077167.1"/>
    <property type="molecule type" value="Genomic_DNA"/>
</dbReference>
<evidence type="ECO:0000256" key="4">
    <source>
        <dbReference type="ARBA" id="ARBA00022448"/>
    </source>
</evidence>
<dbReference type="InterPro" id="IPR057316">
    <property type="entry name" value="Rab11-FIP3/4_dom"/>
</dbReference>
<keyword evidence="7" id="KW-0472">Membrane</keyword>
<dbReference type="AlphaFoldDB" id="A0ABD2IAD4"/>
<evidence type="ECO:0000256" key="6">
    <source>
        <dbReference type="ARBA" id="ARBA00023054"/>
    </source>
</evidence>
<dbReference type="Pfam" id="PF25450">
    <property type="entry name" value="Rab11-FIP3"/>
    <property type="match status" value="1"/>
</dbReference>
<dbReference type="GO" id="GO:0032154">
    <property type="term" value="C:cleavage furrow"/>
    <property type="evidence" value="ECO:0007669"/>
    <property type="project" value="UniProtKB-SubCell"/>
</dbReference>
<feature type="coiled-coil region" evidence="8">
    <location>
        <begin position="107"/>
        <end position="258"/>
    </location>
</feature>
<dbReference type="Pfam" id="PF09457">
    <property type="entry name" value="RBD-FIP"/>
    <property type="match status" value="1"/>
</dbReference>
<feature type="coiled-coil region" evidence="8">
    <location>
        <begin position="291"/>
        <end position="325"/>
    </location>
</feature>
<evidence type="ECO:0000256" key="8">
    <source>
        <dbReference type="SAM" id="Coils"/>
    </source>
</evidence>
<keyword evidence="6 8" id="KW-0175">Coiled coil</keyword>
<feature type="region of interest" description="Disordered" evidence="9">
    <location>
        <begin position="497"/>
        <end position="532"/>
    </location>
</feature>
<proteinExistence type="predicted"/>
<evidence type="ECO:0000313" key="11">
    <source>
        <dbReference type="EMBL" id="KAL3077167.1"/>
    </source>
</evidence>
<evidence type="ECO:0000256" key="9">
    <source>
        <dbReference type="SAM" id="MobiDB-lite"/>
    </source>
</evidence>
<dbReference type="GO" id="GO:0030496">
    <property type="term" value="C:midbody"/>
    <property type="evidence" value="ECO:0007669"/>
    <property type="project" value="UniProtKB-SubCell"/>
</dbReference>
<evidence type="ECO:0000256" key="1">
    <source>
        <dbReference type="ARBA" id="ARBA00004214"/>
    </source>
</evidence>
<feature type="domain" description="FIP-RBD" evidence="10">
    <location>
        <begin position="335"/>
        <end position="397"/>
    </location>
</feature>
<evidence type="ECO:0000313" key="12">
    <source>
        <dbReference type="Proteomes" id="UP001620645"/>
    </source>
</evidence>
<keyword evidence="5" id="KW-0967">Endosome</keyword>
<reference evidence="11 12" key="1">
    <citation type="submission" date="2024-10" db="EMBL/GenBank/DDBJ databases">
        <authorList>
            <person name="Kim D."/>
        </authorList>
    </citation>
    <scope>NUCLEOTIDE SEQUENCE [LARGE SCALE GENOMIC DNA]</scope>
    <source>
        <strain evidence="11">Taebaek</strain>
    </source>
</reference>
<dbReference type="PROSITE" id="PS51511">
    <property type="entry name" value="FIP_RBD"/>
    <property type="match status" value="1"/>
</dbReference>
<comment type="subcellular location">
    <subcellularLocation>
        <location evidence="2">Cleavage furrow</location>
    </subcellularLocation>
    <subcellularLocation>
        <location evidence="1">Midbody</location>
    </subcellularLocation>
    <subcellularLocation>
        <location evidence="3">Recycling endosome membrane</location>
        <topology evidence="3">Peripheral membrane protein</topology>
    </subcellularLocation>
</comment>
<dbReference type="Proteomes" id="UP001620645">
    <property type="component" value="Unassembled WGS sequence"/>
</dbReference>
<gene>
    <name evidence="11" type="ORF">niasHS_013156</name>
</gene>
<dbReference type="PANTHER" id="PTHR15726">
    <property type="entry name" value="RAB11-FAMILY INTERACTING PROTEIN"/>
    <property type="match status" value="1"/>
</dbReference>
<evidence type="ECO:0000259" key="10">
    <source>
        <dbReference type="PROSITE" id="PS51511"/>
    </source>
</evidence>
<evidence type="ECO:0000256" key="5">
    <source>
        <dbReference type="ARBA" id="ARBA00022753"/>
    </source>
</evidence>
<sequence>MCTNEYITRQIQDSFRYSIVIFCEESLKIANKVRELQRQHQLRCMRPMDYLEAEPSPSLSNGTLPSSSSSVASRLYLNGRLNSRRNSFSSEPELMQFNDHDSISTDFGNATNQMSILAQKLTELQEEKMMISEEKSRLRTDNAVLQERVHLLEEHLHATEQRWAEKCEEEKAKSRELAHRMERERQLEAEREALKHQILSKEVKQLEVEKERMGGEMREARRRAEQLQEQLAEAQQETDRAQTEQRQLRREFDSYRREMSTRMEDNSLFLEELARQTDEIRQNGLDAMPRHGSLTDKILELEEEMERLHAENRELNEQCTDLQAQLLHNSVECGRNLLADAGQPSLAAELSGTGGMDHHRMLDIIKEQDIDNQKLRNYINGILMRVIELHPEILEIKDDMNTGDAVPERRRVTDEMERRATSQPVSPSSSSLFARSAMERLSLRQSTSSSSACHRQTASPTPQPNDQQQQNNNFVSRLYNSIWSPQWTLFRKETTANGKDCDEIGRIPDDPTSSKVAESDVNSVDSNLEQMK</sequence>
<dbReference type="SUPFAM" id="SSF144270">
    <property type="entry name" value="Eferin C-derminal domain-like"/>
    <property type="match status" value="1"/>
</dbReference>
<feature type="region of interest" description="Disordered" evidence="9">
    <location>
        <begin position="404"/>
        <end position="470"/>
    </location>
</feature>
<evidence type="ECO:0000256" key="2">
    <source>
        <dbReference type="ARBA" id="ARBA00004626"/>
    </source>
</evidence>
<dbReference type="GO" id="GO:0055038">
    <property type="term" value="C:recycling endosome membrane"/>
    <property type="evidence" value="ECO:0007669"/>
    <property type="project" value="UniProtKB-SubCell"/>
</dbReference>